<sequence>MPNAYKNSSSIPNTSMSEEPPYNYGDYINIGFSEFEFLQSKQREIELQQKYDLAAILLHWQRSASVVKAVNYLLDSNLFKEIIIWNNNPNINLEKTIFKKNNHSLDSIRIINSKENLKDEAKYRACAEAKTIACFYSDDDWNTSFYLKSLIADFRTDPYVLHSVTEPYTFYTNLMWTYFDNKIDLHTGFSWIGCGSIFLREHAQQHLRYLQIYLKNHRSLIYFSDIFFSIWLNDIPSQFNMNIRQLPAISTGTRFSSTAKFLQYLHESSILAIRILEDNLRQNQSNDTNHIGFSRRQNRHFPYCVKSSSPKDEFIFYSNILPFDIEHIPFNISKDYKRGTRNNLPTRSKVSFFLSHTTLKAVDDDPKTCWHPGRNVRQGEFFAIDFLYIRTNLSFSLTIGHTWELQKNIDIKLSFDGLWWITYRSSKGITIKSQNSRSNKQQYVIVFNSTQFNAGFHSFRYIAFNASVNQIGQNWDQYKQNFNQGINQIGQNFDQYRQNFDQGVNQIGQNFDQYRQNFNQGVNQIGQNWDQYKQNFNQGINQFTQGWNQFRQNFIPQFPYPNKNNYYGYNQYGYNPQQYPYPMNYNYNYPRNMYRNPNVRSANPYVGDNFVHWRGLPKSNVPYYPNNFAGQQRSNEPIAPNSVEQANQIPGPRSR</sequence>
<protein>
    <submittedName>
        <fullName evidence="2">Uncharacterized protein</fullName>
    </submittedName>
</protein>
<evidence type="ECO:0000313" key="3">
    <source>
        <dbReference type="Proteomes" id="UP000663882"/>
    </source>
</evidence>
<proteinExistence type="predicted"/>
<dbReference type="Gene3D" id="3.90.550.10">
    <property type="entry name" value="Spore Coat Polysaccharide Biosynthesis Protein SpsA, Chain A"/>
    <property type="match status" value="1"/>
</dbReference>
<feature type="region of interest" description="Disordered" evidence="1">
    <location>
        <begin position="626"/>
        <end position="655"/>
    </location>
</feature>
<dbReference type="SUPFAM" id="SSF53448">
    <property type="entry name" value="Nucleotide-diphospho-sugar transferases"/>
    <property type="match status" value="1"/>
</dbReference>
<name>A0A814Y8H8_9BILA</name>
<organism evidence="2 3">
    <name type="scientific">Rotaria sordida</name>
    <dbReference type="NCBI Taxonomy" id="392033"/>
    <lineage>
        <taxon>Eukaryota</taxon>
        <taxon>Metazoa</taxon>
        <taxon>Spiralia</taxon>
        <taxon>Gnathifera</taxon>
        <taxon>Rotifera</taxon>
        <taxon>Eurotatoria</taxon>
        <taxon>Bdelloidea</taxon>
        <taxon>Philodinida</taxon>
        <taxon>Philodinidae</taxon>
        <taxon>Rotaria</taxon>
    </lineage>
</organism>
<dbReference type="OrthoDB" id="9836354at2759"/>
<comment type="caution">
    <text evidence="2">The sequence shown here is derived from an EMBL/GenBank/DDBJ whole genome shotgun (WGS) entry which is preliminary data.</text>
</comment>
<dbReference type="EMBL" id="CAJNOO010002009">
    <property type="protein sequence ID" value="CAF1226051.1"/>
    <property type="molecule type" value="Genomic_DNA"/>
</dbReference>
<accession>A0A814Y8H8</accession>
<dbReference type="InterPro" id="IPR008979">
    <property type="entry name" value="Galactose-bd-like_sf"/>
</dbReference>
<reference evidence="2" key="1">
    <citation type="submission" date="2021-02" db="EMBL/GenBank/DDBJ databases">
        <authorList>
            <person name="Nowell W R."/>
        </authorList>
    </citation>
    <scope>NUCLEOTIDE SEQUENCE</scope>
</reference>
<dbReference type="AlphaFoldDB" id="A0A814Y8H8"/>
<dbReference type="Proteomes" id="UP000663882">
    <property type="component" value="Unassembled WGS sequence"/>
</dbReference>
<evidence type="ECO:0000256" key="1">
    <source>
        <dbReference type="SAM" id="MobiDB-lite"/>
    </source>
</evidence>
<dbReference type="SUPFAM" id="SSF49785">
    <property type="entry name" value="Galactose-binding domain-like"/>
    <property type="match status" value="1"/>
</dbReference>
<evidence type="ECO:0000313" key="2">
    <source>
        <dbReference type="EMBL" id="CAF1226051.1"/>
    </source>
</evidence>
<gene>
    <name evidence="2" type="ORF">RFH988_LOCUS25911</name>
</gene>
<dbReference type="InterPro" id="IPR029044">
    <property type="entry name" value="Nucleotide-diphossugar_trans"/>
</dbReference>